<dbReference type="AlphaFoldDB" id="A0A518AL58"/>
<proteinExistence type="predicted"/>
<dbReference type="Proteomes" id="UP000315750">
    <property type="component" value="Chromosome"/>
</dbReference>
<sequence>MLPLYDENPHRRFPIITILLIVINVWITFQTARQTPVRQALVAFQHGFVPARLTHIGDAQPLRIRQPMEVAAGPWGQQAPQQVMLKIDLPNDSASVFGSLLTSMFLHGSWLHLLSNMWMLWIFGNNIEDRLGYVAYSGFYVAGGLVAAISQWAIDPESQLPMIGASGAVAAVLGGYALTFPWAKVKTLVFIGIPLILSLPAFVVLGTWMLMETVLGIMQIQLGAPTSVAHWAHIGGFVAGLVLMPILAVGRPPEGQDWNQETEALFQFDDPQPLSKRT</sequence>
<feature type="transmembrane region" description="Helical" evidence="5">
    <location>
        <begin position="96"/>
        <end position="121"/>
    </location>
</feature>
<accession>A0A518AL58</accession>
<keyword evidence="3 5" id="KW-1133">Transmembrane helix</keyword>
<feature type="transmembrane region" description="Helical" evidence="5">
    <location>
        <begin position="187"/>
        <end position="211"/>
    </location>
</feature>
<dbReference type="Gene3D" id="1.20.1540.10">
    <property type="entry name" value="Rhomboid-like"/>
    <property type="match status" value="1"/>
</dbReference>
<evidence type="ECO:0000256" key="3">
    <source>
        <dbReference type="ARBA" id="ARBA00022989"/>
    </source>
</evidence>
<dbReference type="Pfam" id="PF01694">
    <property type="entry name" value="Rhomboid"/>
    <property type="match status" value="1"/>
</dbReference>
<feature type="transmembrane region" description="Helical" evidence="5">
    <location>
        <begin position="231"/>
        <end position="250"/>
    </location>
</feature>
<dbReference type="InterPro" id="IPR022764">
    <property type="entry name" value="Peptidase_S54_rhomboid_dom"/>
</dbReference>
<feature type="transmembrane region" description="Helical" evidence="5">
    <location>
        <begin position="12"/>
        <end position="29"/>
    </location>
</feature>
<name>A0A518AL58_9BACT</name>
<dbReference type="InterPro" id="IPR035952">
    <property type="entry name" value="Rhomboid-like_sf"/>
</dbReference>
<evidence type="ECO:0000256" key="1">
    <source>
        <dbReference type="ARBA" id="ARBA00004141"/>
    </source>
</evidence>
<keyword evidence="4 5" id="KW-0472">Membrane</keyword>
<evidence type="ECO:0000313" key="8">
    <source>
        <dbReference type="Proteomes" id="UP000315750"/>
    </source>
</evidence>
<keyword evidence="2 5" id="KW-0812">Transmembrane</keyword>
<keyword evidence="7" id="KW-0378">Hydrolase</keyword>
<dbReference type="PANTHER" id="PTHR43731">
    <property type="entry name" value="RHOMBOID PROTEASE"/>
    <property type="match status" value="1"/>
</dbReference>
<dbReference type="PANTHER" id="PTHR43731:SF26">
    <property type="entry name" value="RHOMBOID-LIKE PROTEIN 10, CHLOROPLASTIC"/>
    <property type="match status" value="1"/>
</dbReference>
<feature type="domain" description="Peptidase S54 rhomboid" evidence="6">
    <location>
        <begin position="99"/>
        <end position="247"/>
    </location>
</feature>
<evidence type="ECO:0000256" key="2">
    <source>
        <dbReference type="ARBA" id="ARBA00022692"/>
    </source>
</evidence>
<comment type="subcellular location">
    <subcellularLocation>
        <location evidence="1">Membrane</location>
        <topology evidence="1">Multi-pass membrane protein</topology>
    </subcellularLocation>
</comment>
<dbReference type="EMBL" id="CP036278">
    <property type="protein sequence ID" value="QDU55460.1"/>
    <property type="molecule type" value="Genomic_DNA"/>
</dbReference>
<dbReference type="InterPro" id="IPR050925">
    <property type="entry name" value="Rhomboid_protease_S54"/>
</dbReference>
<feature type="transmembrane region" description="Helical" evidence="5">
    <location>
        <begin position="160"/>
        <end position="180"/>
    </location>
</feature>
<organism evidence="7 8">
    <name type="scientific">Aeoliella mucimassa</name>
    <dbReference type="NCBI Taxonomy" id="2527972"/>
    <lineage>
        <taxon>Bacteria</taxon>
        <taxon>Pseudomonadati</taxon>
        <taxon>Planctomycetota</taxon>
        <taxon>Planctomycetia</taxon>
        <taxon>Pirellulales</taxon>
        <taxon>Lacipirellulaceae</taxon>
        <taxon>Aeoliella</taxon>
    </lineage>
</organism>
<dbReference type="KEGG" id="amuc:Pan181_16490"/>
<evidence type="ECO:0000256" key="5">
    <source>
        <dbReference type="SAM" id="Phobius"/>
    </source>
</evidence>
<keyword evidence="7" id="KW-0645">Protease</keyword>
<dbReference type="SUPFAM" id="SSF144091">
    <property type="entry name" value="Rhomboid-like"/>
    <property type="match status" value="1"/>
</dbReference>
<dbReference type="RefSeq" id="WP_145246319.1">
    <property type="nucleotide sequence ID" value="NZ_CP036278.1"/>
</dbReference>
<dbReference type="GO" id="GO:0006508">
    <property type="term" value="P:proteolysis"/>
    <property type="evidence" value="ECO:0007669"/>
    <property type="project" value="UniProtKB-KW"/>
</dbReference>
<dbReference type="GO" id="GO:0016020">
    <property type="term" value="C:membrane"/>
    <property type="evidence" value="ECO:0007669"/>
    <property type="project" value="UniProtKB-SubCell"/>
</dbReference>
<evidence type="ECO:0000259" key="6">
    <source>
        <dbReference type="Pfam" id="PF01694"/>
    </source>
</evidence>
<protein>
    <submittedName>
        <fullName evidence="7">Intramembrane serine protease GlpG</fullName>
    </submittedName>
</protein>
<gene>
    <name evidence="7" type="ORF">Pan181_16490</name>
</gene>
<dbReference type="GO" id="GO:0004252">
    <property type="term" value="F:serine-type endopeptidase activity"/>
    <property type="evidence" value="ECO:0007669"/>
    <property type="project" value="InterPro"/>
</dbReference>
<keyword evidence="8" id="KW-1185">Reference proteome</keyword>
<evidence type="ECO:0000256" key="4">
    <source>
        <dbReference type="ARBA" id="ARBA00023136"/>
    </source>
</evidence>
<evidence type="ECO:0000313" key="7">
    <source>
        <dbReference type="EMBL" id="QDU55460.1"/>
    </source>
</evidence>
<reference evidence="7 8" key="1">
    <citation type="submission" date="2019-02" db="EMBL/GenBank/DDBJ databases">
        <title>Deep-cultivation of Planctomycetes and their phenomic and genomic characterization uncovers novel biology.</title>
        <authorList>
            <person name="Wiegand S."/>
            <person name="Jogler M."/>
            <person name="Boedeker C."/>
            <person name="Pinto D."/>
            <person name="Vollmers J."/>
            <person name="Rivas-Marin E."/>
            <person name="Kohn T."/>
            <person name="Peeters S.H."/>
            <person name="Heuer A."/>
            <person name="Rast P."/>
            <person name="Oberbeckmann S."/>
            <person name="Bunk B."/>
            <person name="Jeske O."/>
            <person name="Meyerdierks A."/>
            <person name="Storesund J.E."/>
            <person name="Kallscheuer N."/>
            <person name="Luecker S."/>
            <person name="Lage O.M."/>
            <person name="Pohl T."/>
            <person name="Merkel B.J."/>
            <person name="Hornburger P."/>
            <person name="Mueller R.-W."/>
            <person name="Bruemmer F."/>
            <person name="Labrenz M."/>
            <person name="Spormann A.M."/>
            <person name="Op den Camp H."/>
            <person name="Overmann J."/>
            <person name="Amann R."/>
            <person name="Jetten M.S.M."/>
            <person name="Mascher T."/>
            <person name="Medema M.H."/>
            <person name="Devos D.P."/>
            <person name="Kaster A.-K."/>
            <person name="Ovreas L."/>
            <person name="Rohde M."/>
            <person name="Galperin M.Y."/>
            <person name="Jogler C."/>
        </authorList>
    </citation>
    <scope>NUCLEOTIDE SEQUENCE [LARGE SCALE GENOMIC DNA]</scope>
    <source>
        <strain evidence="7 8">Pan181</strain>
    </source>
</reference>
<dbReference type="OrthoDB" id="9813074at2"/>
<feature type="transmembrane region" description="Helical" evidence="5">
    <location>
        <begin position="133"/>
        <end position="154"/>
    </location>
</feature>